<evidence type="ECO:0000313" key="1">
    <source>
        <dbReference type="EMBL" id="VVU98756.1"/>
    </source>
</evidence>
<dbReference type="EMBL" id="CABVMM010000001">
    <property type="protein sequence ID" value="VVU98756.1"/>
    <property type="molecule type" value="Genomic_DNA"/>
</dbReference>
<organism evidence="1 2">
    <name type="scientific">Mesonia oceanica</name>
    <dbReference type="NCBI Taxonomy" id="2687242"/>
    <lineage>
        <taxon>Bacteria</taxon>
        <taxon>Pseudomonadati</taxon>
        <taxon>Bacteroidota</taxon>
        <taxon>Flavobacteriia</taxon>
        <taxon>Flavobacteriales</taxon>
        <taxon>Flavobacteriaceae</taxon>
        <taxon>Mesonia</taxon>
    </lineage>
</organism>
<dbReference type="EC" id="2.-.-.-" evidence="1"/>
<gene>
    <name evidence="1" type="primary">rfaQ</name>
    <name evidence="1" type="ORF">FVB9532_00002</name>
</gene>
<proteinExistence type="predicted"/>
<name>A0AC61Y1Q1_9FLAO</name>
<keyword evidence="1" id="KW-0808">Transferase</keyword>
<protein>
    <submittedName>
        <fullName evidence="1">Lipopolysaccharide core heptosyltransferase RfaQ</fullName>
        <ecNumber evidence="1">2.-.-.-</ecNumber>
    </submittedName>
</protein>
<reference evidence="1" key="1">
    <citation type="submission" date="2019-09" db="EMBL/GenBank/DDBJ databases">
        <authorList>
            <person name="Rodrigo-Torres L."/>
            <person name="Arahal R. D."/>
            <person name="Lucena T."/>
        </authorList>
    </citation>
    <scope>NUCLEOTIDE SEQUENCE</scope>
    <source>
        <strain evidence="1">ISS653</strain>
    </source>
</reference>
<evidence type="ECO:0000313" key="2">
    <source>
        <dbReference type="Proteomes" id="UP000356253"/>
    </source>
</evidence>
<comment type="caution">
    <text evidence="1">The sequence shown here is derived from an EMBL/GenBank/DDBJ whole genome shotgun (WGS) entry which is preliminary data.</text>
</comment>
<keyword evidence="2" id="KW-1185">Reference proteome</keyword>
<accession>A0AC61Y1Q1</accession>
<sequence>MGKTSKDKTISSLSAEMPKAEEDFQLLVIRLSAMGDVAMTVPVLQRLVKTYPRLKITVLTKPFFHPIFEEVPGVTIVSAEVNTKHKGIFGLWKLARELQSLRLHAVADLHNVLRTKILRFFFFFFGIKSAVIDKGRAEKKELTKLHPKNIQPLKTTHQRYAKVFAELGLPIDLNVSVEVKKHPIPQFIKEKLTQPRKWIGIAPFAAHKAKMYPLSKMEEVIAKLDAENKYDILLFGGGKHEEAQLNKLASNYKNVISMVGKLTFKEELQTVSNLDVMLSMDSGNGHLAAMFGIPVITVWGATHPFAGFAPFQQPKENQLLPDLEKYPLLPTSIYGNKHVEGYEEVMQSISPTEILNRIEEVL</sequence>
<dbReference type="Proteomes" id="UP000356253">
    <property type="component" value="Unassembled WGS sequence"/>
</dbReference>